<dbReference type="OrthoDB" id="9810445at2"/>
<feature type="region of interest" description="Disordered" evidence="7">
    <location>
        <begin position="18"/>
        <end position="42"/>
    </location>
</feature>
<feature type="domain" description="Peptidase M48" evidence="9">
    <location>
        <begin position="99"/>
        <end position="265"/>
    </location>
</feature>
<comment type="caution">
    <text evidence="10">The sequence shown here is derived from an EMBL/GenBank/DDBJ whole genome shotgun (WGS) entry which is preliminary data.</text>
</comment>
<keyword evidence="2" id="KW-0645">Protease</keyword>
<evidence type="ECO:0000313" key="11">
    <source>
        <dbReference type="Proteomes" id="UP000260665"/>
    </source>
</evidence>
<feature type="signal peptide" evidence="8">
    <location>
        <begin position="1"/>
        <end position="19"/>
    </location>
</feature>
<proteinExistence type="predicted"/>
<organism evidence="10 11">
    <name type="scientific">Rhodoferax lacus</name>
    <dbReference type="NCBI Taxonomy" id="2184758"/>
    <lineage>
        <taxon>Bacteria</taxon>
        <taxon>Pseudomonadati</taxon>
        <taxon>Pseudomonadota</taxon>
        <taxon>Betaproteobacteria</taxon>
        <taxon>Burkholderiales</taxon>
        <taxon>Comamonadaceae</taxon>
        <taxon>Rhodoferax</taxon>
    </lineage>
</organism>
<dbReference type="GO" id="GO:0004222">
    <property type="term" value="F:metalloendopeptidase activity"/>
    <property type="evidence" value="ECO:0007669"/>
    <property type="project" value="InterPro"/>
</dbReference>
<evidence type="ECO:0000256" key="1">
    <source>
        <dbReference type="ARBA" id="ARBA00001947"/>
    </source>
</evidence>
<dbReference type="Pfam" id="PF01435">
    <property type="entry name" value="Peptidase_M48"/>
    <property type="match status" value="1"/>
</dbReference>
<dbReference type="InterPro" id="IPR051156">
    <property type="entry name" value="Mito/Outer_Membr_Metalloprot"/>
</dbReference>
<dbReference type="GO" id="GO:0051603">
    <property type="term" value="P:proteolysis involved in protein catabolic process"/>
    <property type="evidence" value="ECO:0007669"/>
    <property type="project" value="TreeGrafter"/>
</dbReference>
<protein>
    <submittedName>
        <fullName evidence="10">Peptidase M48</fullName>
    </submittedName>
</protein>
<dbReference type="AlphaFoldDB" id="A0A3E1RD57"/>
<keyword evidence="3" id="KW-0479">Metal-binding</keyword>
<dbReference type="GO" id="GO:0016020">
    <property type="term" value="C:membrane"/>
    <property type="evidence" value="ECO:0007669"/>
    <property type="project" value="TreeGrafter"/>
</dbReference>
<keyword evidence="11" id="KW-1185">Reference proteome</keyword>
<gene>
    <name evidence="10" type="ORF">DIC66_12995</name>
</gene>
<accession>A0A3E1RD57</accession>
<evidence type="ECO:0000259" key="9">
    <source>
        <dbReference type="Pfam" id="PF01435"/>
    </source>
</evidence>
<dbReference type="Proteomes" id="UP000260665">
    <property type="component" value="Unassembled WGS sequence"/>
</dbReference>
<keyword evidence="6" id="KW-0482">Metalloprotease</keyword>
<comment type="cofactor">
    <cofactor evidence="1">
        <name>Zn(2+)</name>
        <dbReference type="ChEBI" id="CHEBI:29105"/>
    </cofactor>
</comment>
<dbReference type="PANTHER" id="PTHR22726">
    <property type="entry name" value="METALLOENDOPEPTIDASE OMA1"/>
    <property type="match status" value="1"/>
</dbReference>
<dbReference type="Gene3D" id="3.30.2010.10">
    <property type="entry name" value="Metalloproteases ('zincins'), catalytic domain"/>
    <property type="match status" value="1"/>
</dbReference>
<evidence type="ECO:0000256" key="6">
    <source>
        <dbReference type="ARBA" id="ARBA00023049"/>
    </source>
</evidence>
<reference evidence="10 11" key="1">
    <citation type="submission" date="2018-05" db="EMBL/GenBank/DDBJ databases">
        <title>Rhodoferax soyangensis sp.nov., isolated from an oligotrophic freshwater lake.</title>
        <authorList>
            <person name="Park M."/>
        </authorList>
    </citation>
    <scope>NUCLEOTIDE SEQUENCE [LARGE SCALE GENOMIC DNA]</scope>
    <source>
        <strain evidence="10 11">IMCC26218</strain>
    </source>
</reference>
<dbReference type="EMBL" id="QFZK01000007">
    <property type="protein sequence ID" value="RFO96550.1"/>
    <property type="molecule type" value="Genomic_DNA"/>
</dbReference>
<evidence type="ECO:0000256" key="4">
    <source>
        <dbReference type="ARBA" id="ARBA00022801"/>
    </source>
</evidence>
<keyword evidence="4" id="KW-0378">Hydrolase</keyword>
<dbReference type="PANTHER" id="PTHR22726:SF1">
    <property type="entry name" value="METALLOENDOPEPTIDASE OMA1, MITOCHONDRIAL"/>
    <property type="match status" value="1"/>
</dbReference>
<evidence type="ECO:0000256" key="8">
    <source>
        <dbReference type="SAM" id="SignalP"/>
    </source>
</evidence>
<name>A0A3E1RD57_9BURK</name>
<dbReference type="InterPro" id="IPR001915">
    <property type="entry name" value="Peptidase_M48"/>
</dbReference>
<evidence type="ECO:0000256" key="7">
    <source>
        <dbReference type="SAM" id="MobiDB-lite"/>
    </source>
</evidence>
<dbReference type="GO" id="GO:0046872">
    <property type="term" value="F:metal ion binding"/>
    <property type="evidence" value="ECO:0007669"/>
    <property type="project" value="UniProtKB-KW"/>
</dbReference>
<feature type="chain" id="PRO_5017656952" evidence="8">
    <location>
        <begin position="20"/>
        <end position="504"/>
    </location>
</feature>
<sequence length="504" mass="54210">MVQALLLGLATLTVSPALPQVPGPQTATAGLPNLGDGSDMTPAAERRIGDRIARELYRDPDYLDDPVITDYVQGIWQPLIAAARQRGELPAQLDEAFAWEILMGRDRTVNAFALPGGYFGLHLGLVGIVTSRDELASVLAHEISHVTQRHISRSMARQAAQAPWLMGAMVLGMLAASKNPGAAQAAIVGGQAAAVQSQLNYSRDMEREADRIGFGVQTQAGFAPQGFVSMFEKLQQSSRLNDSGGFPYLRSHPLNTERIADMQSRVRQSERASTAPVTTLEHAMVAARARVFSDSSVDALRVWETQAQGSNLAKLPAVVQVGTLYGASFAALKQRDFPLAQATLARLQERVGTNAPALRLARLLALDMALAQGDVPKAQRLSQSLSDGSRATLLMRSHIDTLAGQGESAAQTLQTWLADHPHDAQAWQALAAANAAIARPVAAVRAEAEVNVAQLDYQGALTRFKAAQDMARKSSLPTDHIDASIVDTRARQMESLLREQALER</sequence>
<evidence type="ECO:0000256" key="3">
    <source>
        <dbReference type="ARBA" id="ARBA00022723"/>
    </source>
</evidence>
<keyword evidence="8" id="KW-0732">Signal</keyword>
<evidence type="ECO:0000256" key="2">
    <source>
        <dbReference type="ARBA" id="ARBA00022670"/>
    </source>
</evidence>
<keyword evidence="5" id="KW-0862">Zinc</keyword>
<evidence type="ECO:0000256" key="5">
    <source>
        <dbReference type="ARBA" id="ARBA00022833"/>
    </source>
</evidence>
<evidence type="ECO:0000313" key="10">
    <source>
        <dbReference type="EMBL" id="RFO96550.1"/>
    </source>
</evidence>